<dbReference type="HOGENOM" id="CLU_1745792_0_0_11"/>
<keyword evidence="1" id="KW-0472">Membrane</keyword>
<keyword evidence="1" id="KW-1133">Transmembrane helix</keyword>
<keyword evidence="1" id="KW-0812">Transmembrane</keyword>
<protein>
    <recommendedName>
        <fullName evidence="4">Low temperature requirement protein LtrA</fullName>
    </recommendedName>
</protein>
<dbReference type="RefSeq" id="WP_007079457.1">
    <property type="nucleotide sequence ID" value="NZ_CM001024.1"/>
</dbReference>
<evidence type="ECO:0000256" key="1">
    <source>
        <dbReference type="SAM" id="Phobius"/>
    </source>
</evidence>
<name>E2SFJ3_9ACTN</name>
<dbReference type="InterPro" id="IPR010640">
    <property type="entry name" value="Low_temperature_requirement_A"/>
</dbReference>
<comment type="caution">
    <text evidence="2">The sequence shown here is derived from an EMBL/GenBank/DDBJ whole genome shotgun (WGS) entry which is preliminary data.</text>
</comment>
<feature type="transmembrane region" description="Helical" evidence="1">
    <location>
        <begin position="68"/>
        <end position="88"/>
    </location>
</feature>
<dbReference type="AlphaFoldDB" id="E2SFJ3"/>
<evidence type="ECO:0000313" key="3">
    <source>
        <dbReference type="Proteomes" id="UP000003111"/>
    </source>
</evidence>
<evidence type="ECO:0008006" key="4">
    <source>
        <dbReference type="Google" id="ProtNLM"/>
    </source>
</evidence>
<accession>E2SFJ3</accession>
<dbReference type="Proteomes" id="UP000003111">
    <property type="component" value="Unassembled WGS sequence"/>
</dbReference>
<gene>
    <name evidence="2" type="ORF">HMPREF0063_12802</name>
</gene>
<organism evidence="2 3">
    <name type="scientific">Aeromicrobium marinum DSM 15272</name>
    <dbReference type="NCBI Taxonomy" id="585531"/>
    <lineage>
        <taxon>Bacteria</taxon>
        <taxon>Bacillati</taxon>
        <taxon>Actinomycetota</taxon>
        <taxon>Actinomycetes</taxon>
        <taxon>Propionibacteriales</taxon>
        <taxon>Nocardioidaceae</taxon>
        <taxon>Aeromicrobium</taxon>
    </lineage>
</organism>
<dbReference type="Pfam" id="PF06772">
    <property type="entry name" value="LtrA"/>
    <property type="match status" value="1"/>
</dbReference>
<evidence type="ECO:0000313" key="2">
    <source>
        <dbReference type="EMBL" id="EFQ82094.1"/>
    </source>
</evidence>
<proteinExistence type="predicted"/>
<dbReference type="STRING" id="585531.HMPREF0063_12802"/>
<dbReference type="eggNOG" id="COG4292">
    <property type="taxonomic scope" value="Bacteria"/>
</dbReference>
<dbReference type="EMBL" id="ACLF03000012">
    <property type="protein sequence ID" value="EFQ82094.1"/>
    <property type="molecule type" value="Genomic_DNA"/>
</dbReference>
<sequence length="149" mass="16093">MVTGGVLIVFSFWWLYFSREGGEVLTDNSVGYQWGFGHYFIYGAGAAVGAGLAARIDHYTDHSEVTDLVSSAFVTGPVVVFLLSLWLVHIRLHDASARTWGPLAVAVAATVAATWWPYTELWVGAVCVALLVVELRMAARPRGVVGAAH</sequence>
<feature type="transmembrane region" description="Helical" evidence="1">
    <location>
        <begin position="39"/>
        <end position="56"/>
    </location>
</feature>
<keyword evidence="3" id="KW-1185">Reference proteome</keyword>
<reference evidence="2" key="1">
    <citation type="submission" date="2010-08" db="EMBL/GenBank/DDBJ databases">
        <authorList>
            <person name="Muzny D."/>
            <person name="Qin X."/>
            <person name="Buhay C."/>
            <person name="Dugan-Rocha S."/>
            <person name="Ding Y."/>
            <person name="Chen G."/>
            <person name="Hawes A."/>
            <person name="Holder M."/>
            <person name="Jhangiani S."/>
            <person name="Johnson A."/>
            <person name="Khan Z."/>
            <person name="Li Z."/>
            <person name="Liu W."/>
            <person name="Liu X."/>
            <person name="Perez L."/>
            <person name="Shen H."/>
            <person name="Wang Q."/>
            <person name="Watt J."/>
            <person name="Xi L."/>
            <person name="Xin Y."/>
            <person name="Zhou J."/>
            <person name="Deng J."/>
            <person name="Jiang H."/>
            <person name="Liu Y."/>
            <person name="Qu J."/>
            <person name="Song X.-Z."/>
            <person name="Zhang L."/>
            <person name="Villasana D."/>
            <person name="Johnson A."/>
            <person name="Liu J."/>
            <person name="Liyanage D."/>
            <person name="Lorensuhewa L."/>
            <person name="Robinson T."/>
            <person name="Song A."/>
            <person name="Song B.-B."/>
            <person name="Dinh H."/>
            <person name="Thornton R."/>
            <person name="Coyle M."/>
            <person name="Francisco L."/>
            <person name="Jackson L."/>
            <person name="Javaid M."/>
            <person name="Korchina V."/>
            <person name="Kovar C."/>
            <person name="Mata R."/>
            <person name="Mathew T."/>
            <person name="Ngo R."/>
            <person name="Nguyen L."/>
            <person name="Nguyen N."/>
            <person name="Okwuonu G."/>
            <person name="Ongeri F."/>
            <person name="Pham C."/>
            <person name="Simmons D."/>
            <person name="Wilczek-Boney K."/>
            <person name="Hale W."/>
            <person name="Jakkamsetti A."/>
            <person name="Pham P."/>
            <person name="Ruth R."/>
            <person name="San Lucas F."/>
            <person name="Warren J."/>
            <person name="Zhang J."/>
            <person name="Zhao Z."/>
            <person name="Zhou C."/>
            <person name="Zhu D."/>
            <person name="Lee S."/>
            <person name="Bess C."/>
            <person name="Blankenburg K."/>
            <person name="Forbes L."/>
            <person name="Fu Q."/>
            <person name="Gubbala S."/>
            <person name="Hirani K."/>
            <person name="Jayaseelan J.C."/>
            <person name="Lara F."/>
            <person name="Munidasa M."/>
            <person name="Palculict T."/>
            <person name="Patil S."/>
            <person name="Pu L.-L."/>
            <person name="Saada N."/>
            <person name="Tang L."/>
            <person name="Weissenberger G."/>
            <person name="Zhu Y."/>
            <person name="Hemphill L."/>
            <person name="Shang Y."/>
            <person name="Youmans B."/>
            <person name="Ayvaz T."/>
            <person name="Ross M."/>
            <person name="Santibanez J."/>
            <person name="Aqrawi P."/>
            <person name="Gross S."/>
            <person name="Joshi V."/>
            <person name="Fowler G."/>
            <person name="Nazareth L."/>
            <person name="Reid J."/>
            <person name="Worley K."/>
            <person name="Petrosino J."/>
            <person name="Highlander S."/>
            <person name="Gibbs R."/>
        </authorList>
    </citation>
    <scope>NUCLEOTIDE SEQUENCE [LARGE SCALE GENOMIC DNA]</scope>
    <source>
        <strain evidence="2">DSM 15272</strain>
    </source>
</reference>